<dbReference type="EMBL" id="CAJPVJ010028866">
    <property type="protein sequence ID" value="CAG2179820.1"/>
    <property type="molecule type" value="Genomic_DNA"/>
</dbReference>
<dbReference type="Pfam" id="PF01590">
    <property type="entry name" value="GAF"/>
    <property type="match status" value="1"/>
</dbReference>
<reference evidence="2" key="1">
    <citation type="submission" date="2020-11" db="EMBL/GenBank/DDBJ databases">
        <authorList>
            <person name="Tran Van P."/>
        </authorList>
    </citation>
    <scope>NUCLEOTIDE SEQUENCE</scope>
</reference>
<dbReference type="InterPro" id="IPR029016">
    <property type="entry name" value="GAF-like_dom_sf"/>
</dbReference>
<sequence length="337" mass="37969">MLCNPILDIYGQVMGVAQVINKTGTPCFTEKDENVFWQYLQFCGIGLRNAQLYERSQLENKRNQVLLDLARMVFEKQSNIENIIYRILLHIQSLLQCARCQVLLLTDSNQDNDVCLDDSTDTLLSKSDECQVLLLTDSNQDNDVCLDDSTDTLLSKSDESIVESLDDSNKFRSFCRVFDLEAEDLGDSQEGETRLSPFEGRFPINIGITGYVATTGETLNIADAYEDPRFDPSVDNDSHKGFRTKQILCMPIRDADHKIIGVSQLINKLNERPFNKNDENLFEAFAIFAGMGIANTLLYEKAIKAMAKQRVTLEVLSYHASAQEEEALKVSVSLLCS</sequence>
<dbReference type="AlphaFoldDB" id="A0A7R9MMQ5"/>
<feature type="domain" description="GAF" evidence="1">
    <location>
        <begin position="79"/>
        <end position="303"/>
    </location>
</feature>
<keyword evidence="3" id="KW-1185">Reference proteome</keyword>
<proteinExistence type="predicted"/>
<feature type="non-terminal residue" evidence="2">
    <location>
        <position position="337"/>
    </location>
</feature>
<accession>A0A7R9MMQ5</accession>
<protein>
    <recommendedName>
        <fullName evidence="1">GAF domain-containing protein</fullName>
    </recommendedName>
</protein>
<dbReference type="SUPFAM" id="SSF55781">
    <property type="entry name" value="GAF domain-like"/>
    <property type="match status" value="2"/>
</dbReference>
<evidence type="ECO:0000259" key="1">
    <source>
        <dbReference type="SMART" id="SM00065"/>
    </source>
</evidence>
<dbReference type="OrthoDB" id="6017640at2759"/>
<dbReference type="EMBL" id="OC943691">
    <property type="protein sequence ID" value="CAD7662683.1"/>
    <property type="molecule type" value="Genomic_DNA"/>
</dbReference>
<dbReference type="InterPro" id="IPR003018">
    <property type="entry name" value="GAF"/>
</dbReference>
<gene>
    <name evidence="2" type="ORF">ONB1V03_LOCUS19243</name>
</gene>
<dbReference type="SMART" id="SM00065">
    <property type="entry name" value="GAF"/>
    <property type="match status" value="1"/>
</dbReference>
<evidence type="ECO:0000313" key="3">
    <source>
        <dbReference type="Proteomes" id="UP000728032"/>
    </source>
</evidence>
<evidence type="ECO:0000313" key="2">
    <source>
        <dbReference type="EMBL" id="CAD7662683.1"/>
    </source>
</evidence>
<dbReference type="Proteomes" id="UP000728032">
    <property type="component" value="Unassembled WGS sequence"/>
</dbReference>
<name>A0A7R9MMQ5_9ACAR</name>
<organism evidence="2">
    <name type="scientific">Oppiella nova</name>
    <dbReference type="NCBI Taxonomy" id="334625"/>
    <lineage>
        <taxon>Eukaryota</taxon>
        <taxon>Metazoa</taxon>
        <taxon>Ecdysozoa</taxon>
        <taxon>Arthropoda</taxon>
        <taxon>Chelicerata</taxon>
        <taxon>Arachnida</taxon>
        <taxon>Acari</taxon>
        <taxon>Acariformes</taxon>
        <taxon>Sarcoptiformes</taxon>
        <taxon>Oribatida</taxon>
        <taxon>Brachypylina</taxon>
        <taxon>Oppioidea</taxon>
        <taxon>Oppiidae</taxon>
        <taxon>Oppiella</taxon>
    </lineage>
</organism>
<dbReference type="Gene3D" id="3.30.450.40">
    <property type="match status" value="3"/>
</dbReference>